<organism evidence="3">
    <name type="scientific">Fagus sylvatica</name>
    <name type="common">Beechnut</name>
    <dbReference type="NCBI Taxonomy" id="28930"/>
    <lineage>
        <taxon>Eukaryota</taxon>
        <taxon>Viridiplantae</taxon>
        <taxon>Streptophyta</taxon>
        <taxon>Embryophyta</taxon>
        <taxon>Tracheophyta</taxon>
        <taxon>Spermatophyta</taxon>
        <taxon>Magnoliopsida</taxon>
        <taxon>eudicotyledons</taxon>
        <taxon>Gunneridae</taxon>
        <taxon>Pentapetalae</taxon>
        <taxon>rosids</taxon>
        <taxon>fabids</taxon>
        <taxon>Fagales</taxon>
        <taxon>Fagaceae</taxon>
        <taxon>Fagus</taxon>
    </lineage>
</organism>
<feature type="coiled-coil region" evidence="1">
    <location>
        <begin position="520"/>
        <end position="547"/>
    </location>
</feature>
<proteinExistence type="predicted"/>
<evidence type="ECO:0000313" key="3">
    <source>
        <dbReference type="EMBL" id="SPC82438.1"/>
    </source>
</evidence>
<feature type="compositionally biased region" description="Basic and acidic residues" evidence="2">
    <location>
        <begin position="1"/>
        <end position="20"/>
    </location>
</feature>
<protein>
    <recommendedName>
        <fullName evidence="4">NAB domain-containing protein</fullName>
    </recommendedName>
</protein>
<feature type="region of interest" description="Disordered" evidence="2">
    <location>
        <begin position="1"/>
        <end position="59"/>
    </location>
</feature>
<evidence type="ECO:0000256" key="2">
    <source>
        <dbReference type="SAM" id="MobiDB-lite"/>
    </source>
</evidence>
<dbReference type="PANTHER" id="PTHR47357">
    <property type="entry name" value="COP1-INTERACTIVE PROTEIN 1"/>
    <property type="match status" value="1"/>
</dbReference>
<dbReference type="EMBL" id="OIVN01000580">
    <property type="protein sequence ID" value="SPC82438.1"/>
    <property type="molecule type" value="Genomic_DNA"/>
</dbReference>
<keyword evidence="1" id="KW-0175">Coiled coil</keyword>
<feature type="compositionally biased region" description="Polar residues" evidence="2">
    <location>
        <begin position="454"/>
        <end position="463"/>
    </location>
</feature>
<dbReference type="GO" id="GO:0005856">
    <property type="term" value="C:cytoskeleton"/>
    <property type="evidence" value="ECO:0007669"/>
    <property type="project" value="TreeGrafter"/>
</dbReference>
<accession>A0A2N9F5P3</accession>
<feature type="compositionally biased region" description="Low complexity" evidence="2">
    <location>
        <begin position="21"/>
        <end position="33"/>
    </location>
</feature>
<gene>
    <name evidence="3" type="ORF">FSB_LOCUS10320</name>
</gene>
<dbReference type="PANTHER" id="PTHR47357:SF4">
    <property type="entry name" value="MYOSIN HEAVY CHAIN-LIKE PROTEIN"/>
    <property type="match status" value="1"/>
</dbReference>
<name>A0A2N9F5P3_FAGSY</name>
<feature type="coiled-coil region" evidence="1">
    <location>
        <begin position="653"/>
        <end position="680"/>
    </location>
</feature>
<feature type="compositionally biased region" description="Basic and acidic residues" evidence="2">
    <location>
        <begin position="46"/>
        <end position="59"/>
    </location>
</feature>
<evidence type="ECO:0000256" key="1">
    <source>
        <dbReference type="SAM" id="Coils"/>
    </source>
</evidence>
<feature type="compositionally biased region" description="Basic and acidic residues" evidence="2">
    <location>
        <begin position="424"/>
        <end position="434"/>
    </location>
</feature>
<feature type="compositionally biased region" description="Polar residues" evidence="2">
    <location>
        <begin position="435"/>
        <end position="446"/>
    </location>
</feature>
<dbReference type="GO" id="GO:0005200">
    <property type="term" value="F:structural constituent of cytoskeleton"/>
    <property type="evidence" value="ECO:0007669"/>
    <property type="project" value="TreeGrafter"/>
</dbReference>
<reference evidence="3" key="1">
    <citation type="submission" date="2018-02" db="EMBL/GenBank/DDBJ databases">
        <authorList>
            <person name="Cohen D.B."/>
            <person name="Kent A.D."/>
        </authorList>
    </citation>
    <scope>NUCLEOTIDE SEQUENCE</scope>
</reference>
<sequence length="711" mass="82381">MFDHLRRELGKVGHGRKENEVSFSNSSSDSEYLSSEEVDSSNGNVENEHQEAADRKKQELDTAEFKVADLMHKLASTSLEKEALNLDYKAALSKIQEAEIINKNVRIEADKRERELLAIIKVHEIHANQASARIKELESQLTGLKVEVKSFRGQKRDMESRIESKATEAKQLKEKNTGLHAQISELELLLKDKEGEASSLMEKLKDNENYSTSKIADLMSQASNLQLEVNSLYAQKGELEERMVCERNKAFAQVKGLMGEVTVMEMELETLHSQKAESYKQMEKENKETSKYMVAIETLKGELAKRSMAEQRMLDEKEGFLIQVKDLELEVESLHSQENELEELIKNKICETNQLWEEKEGVHDRNVELERALTEKEDKLSALQNNYEIKENEASTQVMTLAAQVNMIHDLDSLLNKKSQLELQAEKEKQESSKRPSQVESQNTSKIADGQRVLKNNTMNTTSGEHRQGKVWLQKNKLNPQIVERKIEEVADKFRKNLEDKIRLLYQRILVSEQLHTENKDNYKMTKNMYEQEIGMLEEKVATYEAQLRKMSYTLKTTSNALSEADVLVKKFEEYDSNVVSRITNMLNELQFAKDWVTKTNNEIKRLMHNEGCLVSQLDDKEEEEFILRERVWKLEAKLSNEGGEKLNLMKATGQLEKKVGKLEKNIKEKDEELFSLGEEKREAIRQLCLLIDYHRSRYDYLKQLMPQMKK</sequence>
<feature type="region of interest" description="Disordered" evidence="2">
    <location>
        <begin position="423"/>
        <end position="469"/>
    </location>
</feature>
<dbReference type="Gene3D" id="1.10.287.1490">
    <property type="match status" value="1"/>
</dbReference>
<evidence type="ECO:0008006" key="4">
    <source>
        <dbReference type="Google" id="ProtNLM"/>
    </source>
</evidence>
<dbReference type="AlphaFoldDB" id="A0A2N9F5P3"/>